<keyword evidence="1" id="KW-0344">Guanine-nucleotide releasing factor</keyword>
<dbReference type="GO" id="GO:0005085">
    <property type="term" value="F:guanyl-nucleotide exchange factor activity"/>
    <property type="evidence" value="ECO:0007669"/>
    <property type="project" value="TreeGrafter"/>
</dbReference>
<dbReference type="PRINTS" id="PR00633">
    <property type="entry name" value="RCCNDNSATION"/>
</dbReference>
<evidence type="ECO:0000256" key="2">
    <source>
        <dbReference type="ARBA" id="ARBA00022737"/>
    </source>
</evidence>
<dbReference type="PANTHER" id="PTHR45982:SF1">
    <property type="entry name" value="REGULATOR OF CHROMOSOME CONDENSATION"/>
    <property type="match status" value="1"/>
</dbReference>
<dbReference type="Proteomes" id="UP000230842">
    <property type="component" value="Unassembled WGS sequence"/>
</dbReference>
<dbReference type="InterPro" id="IPR058923">
    <property type="entry name" value="RCC1-like_dom"/>
</dbReference>
<dbReference type="OrthoDB" id="5485729at2"/>
<keyword evidence="4" id="KW-0732">Signal</keyword>
<evidence type="ECO:0000256" key="4">
    <source>
        <dbReference type="SAM" id="SignalP"/>
    </source>
</evidence>
<evidence type="ECO:0000313" key="6">
    <source>
        <dbReference type="EMBL" id="PJJ57970.1"/>
    </source>
</evidence>
<organism evidence="6 7">
    <name type="scientific">Mumia flava</name>
    <dbReference type="NCBI Taxonomy" id="1348852"/>
    <lineage>
        <taxon>Bacteria</taxon>
        <taxon>Bacillati</taxon>
        <taxon>Actinomycetota</taxon>
        <taxon>Actinomycetes</taxon>
        <taxon>Propionibacteriales</taxon>
        <taxon>Nocardioidaceae</taxon>
        <taxon>Mumia</taxon>
    </lineage>
</organism>
<comment type="caution">
    <text evidence="6">The sequence shown here is derived from an EMBL/GenBank/DDBJ whole genome shotgun (WGS) entry which is preliminary data.</text>
</comment>
<dbReference type="InterPro" id="IPR000408">
    <property type="entry name" value="Reg_chr_condens"/>
</dbReference>
<dbReference type="GO" id="GO:0005737">
    <property type="term" value="C:cytoplasm"/>
    <property type="evidence" value="ECO:0007669"/>
    <property type="project" value="TreeGrafter"/>
</dbReference>
<name>A0A0B2BUB3_9ACTN</name>
<dbReference type="Gene3D" id="2.60.40.2700">
    <property type="match status" value="2"/>
</dbReference>
<dbReference type="Pfam" id="PF25390">
    <property type="entry name" value="WD40_RLD"/>
    <property type="match status" value="1"/>
</dbReference>
<evidence type="ECO:0000259" key="5">
    <source>
        <dbReference type="Pfam" id="PF25390"/>
    </source>
</evidence>
<accession>A0A0B2BUB3</accession>
<evidence type="ECO:0000256" key="1">
    <source>
        <dbReference type="ARBA" id="ARBA00022658"/>
    </source>
</evidence>
<evidence type="ECO:0000256" key="3">
    <source>
        <dbReference type="SAM" id="MobiDB-lite"/>
    </source>
</evidence>
<dbReference type="InterPro" id="IPR009091">
    <property type="entry name" value="RCC1/BLIP-II"/>
</dbReference>
<keyword evidence="2" id="KW-0677">Repeat</keyword>
<dbReference type="RefSeq" id="WP_039341185.1">
    <property type="nucleotide sequence ID" value="NZ_PGEZ01000001.1"/>
</dbReference>
<dbReference type="Pfam" id="PF13540">
    <property type="entry name" value="RCC1_2"/>
    <property type="match status" value="1"/>
</dbReference>
<dbReference type="PANTHER" id="PTHR45982">
    <property type="entry name" value="REGULATOR OF CHROMOSOME CONDENSATION"/>
    <property type="match status" value="1"/>
</dbReference>
<reference evidence="6 7" key="1">
    <citation type="submission" date="2017-11" db="EMBL/GenBank/DDBJ databases">
        <title>Genomic Encyclopedia of Archaeal and Bacterial Type Strains, Phase II (KMG-II): From Individual Species to Whole Genera.</title>
        <authorList>
            <person name="Goeker M."/>
        </authorList>
    </citation>
    <scope>NUCLEOTIDE SEQUENCE [LARGE SCALE GENOMIC DNA]</scope>
    <source>
        <strain evidence="6 7">DSM 27763</strain>
    </source>
</reference>
<feature type="signal peptide" evidence="4">
    <location>
        <begin position="1"/>
        <end position="31"/>
    </location>
</feature>
<proteinExistence type="predicted"/>
<dbReference type="Gene3D" id="2.130.10.30">
    <property type="entry name" value="Regulator of chromosome condensation 1/beta-lactamase-inhibitor protein II"/>
    <property type="match status" value="2"/>
</dbReference>
<dbReference type="InterPro" id="IPR051553">
    <property type="entry name" value="Ran_GTPase-activating"/>
</dbReference>
<dbReference type="AlphaFoldDB" id="A0A0B2BUB3"/>
<evidence type="ECO:0000313" key="7">
    <source>
        <dbReference type="Proteomes" id="UP000230842"/>
    </source>
</evidence>
<feature type="domain" description="RCC1-like" evidence="5">
    <location>
        <begin position="42"/>
        <end position="349"/>
    </location>
</feature>
<dbReference type="EMBL" id="PGEZ01000001">
    <property type="protein sequence ID" value="PJJ57970.1"/>
    <property type="molecule type" value="Genomic_DNA"/>
</dbReference>
<feature type="chain" id="PRO_5015034485" evidence="4">
    <location>
        <begin position="32"/>
        <end position="589"/>
    </location>
</feature>
<protein>
    <submittedName>
        <fullName evidence="6">Alpha-tubulin suppressor-like RCC1 family protein</fullName>
    </submittedName>
</protein>
<sequence>MTRPVRHSLVAPAIALTLVGAGVGAAPIASAATPTPPPTVAQATLIAAGNTHTVVVGADGRPYGTGSNGTGQITGTDNPKTTLTPMTGLPSGVHAAAVSAEFEHSLVLGDDGIPYATGRNGHGQLTDEDEENPDPQRTTLTPMVGLPSGVSATAAAAGANYSLVLGDDGVAYGTGYGSNGQITGNAIRTYTLTPMELPPDVRAVAIAASVGSHSLVLGDDGIAYGTGYNGYGQLTGTQTTKTTLTPLTGLPDGVEAIAIDAGQFHSLVLGDDGVAYGTGDNRHGELTGEETELDTLTPLAGLPSGVDAVAISAGNFTSVVLGSDGIAYGTGSSDDGRLTGDGSRDTLTPLAGVPSVTGPIAQISAGSNTTLLLGRNGVVYGTGRNDKGQLTGEPTLEPQRSLKPLSGQPIVRTSSARITGTRKVGRLLTARGGTWLPSGAKVDYRWYRGGKPITSATHRTYRLVRADWKKRIKVRITATLPGSSDATTSAPTARVRLVLKNTKRPKIRGKKKVGKRLKATKGRWNATPTRVAYRWYRGKKKIRGAKGGKRVYRVRKADAGKKLRVRVTAKAPYTTAARATSKKVKIRRR</sequence>
<feature type="region of interest" description="Disordered" evidence="3">
    <location>
        <begin position="117"/>
        <end position="136"/>
    </location>
</feature>
<gene>
    <name evidence="6" type="ORF">CLV56_2213</name>
</gene>
<keyword evidence="7" id="KW-1185">Reference proteome</keyword>
<dbReference type="PROSITE" id="PS50012">
    <property type="entry name" value="RCC1_3"/>
    <property type="match status" value="3"/>
</dbReference>
<dbReference type="SUPFAM" id="SSF50985">
    <property type="entry name" value="RCC1/BLIP-II"/>
    <property type="match status" value="1"/>
</dbReference>